<keyword evidence="4 5" id="KW-0975">Bacterial flagellum</keyword>
<dbReference type="HOGENOM" id="CLU_013687_2_1_7"/>
<feature type="compositionally biased region" description="Polar residues" evidence="6">
    <location>
        <begin position="409"/>
        <end position="421"/>
    </location>
</feature>
<accession>T2G789</accession>
<gene>
    <name evidence="11" type="ORF">DGI_0112</name>
</gene>
<dbReference type="PANTHER" id="PTHR30435:SF1">
    <property type="entry name" value="FLAGELLAR HOOK PROTEIN FLGE"/>
    <property type="match status" value="1"/>
</dbReference>
<dbReference type="Proteomes" id="UP000016587">
    <property type="component" value="Chromosome"/>
</dbReference>
<dbReference type="SUPFAM" id="SSF117143">
    <property type="entry name" value="Flagellar hook protein flgE"/>
    <property type="match status" value="1"/>
</dbReference>
<dbReference type="GO" id="GO:0005829">
    <property type="term" value="C:cytosol"/>
    <property type="evidence" value="ECO:0007669"/>
    <property type="project" value="TreeGrafter"/>
</dbReference>
<evidence type="ECO:0000313" key="11">
    <source>
        <dbReference type="EMBL" id="AGW12049.1"/>
    </source>
</evidence>
<dbReference type="InterPro" id="IPR020013">
    <property type="entry name" value="Flagellar_FlgE/F/G"/>
</dbReference>
<proteinExistence type="inferred from homology"/>
<dbReference type="InterPro" id="IPR037925">
    <property type="entry name" value="FlgE/F/G-like"/>
</dbReference>
<dbReference type="EMBL" id="CP006585">
    <property type="protein sequence ID" value="AGW12049.1"/>
    <property type="molecule type" value="Genomic_DNA"/>
</dbReference>
<evidence type="ECO:0000256" key="2">
    <source>
        <dbReference type="ARBA" id="ARBA00009677"/>
    </source>
</evidence>
<reference evidence="11 12" key="1">
    <citation type="journal article" date="2013" name="J. Bacteriol.">
        <title>Roles of HynAB and Ech, the only two hydrogenases found in the model sulfate reducer Desulfovibrio gigas.</title>
        <authorList>
            <person name="Morais-Silva F.O."/>
            <person name="Santos C.I."/>
            <person name="Rodrigues R."/>
            <person name="Pereira I.A."/>
            <person name="Rodrigues-Pousada C."/>
        </authorList>
    </citation>
    <scope>NUCLEOTIDE SEQUENCE [LARGE SCALE GENOMIC DNA]</scope>
    <source>
        <strain evidence="12">ATCC 19364 / DSM 1382 / NCIMB 9332 / VKM B-1759</strain>
    </source>
</reference>
<dbReference type="PATRIC" id="fig|1121448.10.peg.111"/>
<feature type="domain" description="Flagellar basal body rod protein N-terminal" evidence="7">
    <location>
        <begin position="9"/>
        <end position="37"/>
    </location>
</feature>
<evidence type="ECO:0000256" key="1">
    <source>
        <dbReference type="ARBA" id="ARBA00004117"/>
    </source>
</evidence>
<dbReference type="PANTHER" id="PTHR30435">
    <property type="entry name" value="FLAGELLAR PROTEIN"/>
    <property type="match status" value="1"/>
</dbReference>
<dbReference type="Pfam" id="PF22692">
    <property type="entry name" value="LlgE_F_G_D1"/>
    <property type="match status" value="1"/>
</dbReference>
<dbReference type="InterPro" id="IPR011491">
    <property type="entry name" value="FlgE_D2"/>
</dbReference>
<evidence type="ECO:0000256" key="4">
    <source>
        <dbReference type="ARBA" id="ARBA00023143"/>
    </source>
</evidence>
<dbReference type="STRING" id="1121448.DGI_0112"/>
<dbReference type="GO" id="GO:0009425">
    <property type="term" value="C:bacterial-type flagellum basal body"/>
    <property type="evidence" value="ECO:0007669"/>
    <property type="project" value="UniProtKB-SubCell"/>
</dbReference>
<comment type="similarity">
    <text evidence="2 5">Belongs to the flagella basal body rod proteins family.</text>
</comment>
<name>T2G789_MEGG1</name>
<dbReference type="InterPro" id="IPR037058">
    <property type="entry name" value="Falgellar_hook_FlgE_sf"/>
</dbReference>
<feature type="domain" description="Flagellar hook protein FlgE D2" evidence="9">
    <location>
        <begin position="212"/>
        <end position="442"/>
    </location>
</feature>
<evidence type="ECO:0000256" key="3">
    <source>
        <dbReference type="ARBA" id="ARBA00019015"/>
    </source>
</evidence>
<sequence>MSLTSSLWTGVSGMLTHGERMTVVGNNISNVNTVGFKSSHMHFADFMSQDYVTSGSTPAQIGRGTKVSAIYGDFAQGSFETTNESTDLAISGNGFFGVSPLGSDERYYTRAGNFRFDKNGYLKDPNGYVLQGWGLTTRTLDSSSTSQNSDSLTQVTRTGSITNIKLDAGGVADPQHTSNVSLITQLDLDGGDNTSDPANPYFSLLNAWDGSQETPLSSMQYAYQTTLKVYDEAGSPHTLTVYYDQVSNAEGKNAWEYIVTMDPSEDKRFFGGTATADNTVAGTSAAGLLMAGTLTFNSYGQIESMSAYTLQADANNTDGFKNLDYWRPTSISDNGYPQFAANFTGLGNASSVVNADGTPIDPPLANASGKLIELNVGLQASNTRTWVDPLATAGGSSRASDMGNTHTTADLPSFGTNATRHSSASTSFDSASSDLYQSQDGYTFGYLQNVLVTSEGVIQGNFSNGVTLDLYQLALFDFNNKTGLRREGGNLFSETREAPLTSSQPAGTGSMGSISSGSLELSNVDLAEEFVDMITTQRGFSANGKVITTTDSMLAEVIMLKR</sequence>
<feature type="region of interest" description="Disordered" evidence="6">
    <location>
        <begin position="495"/>
        <end position="514"/>
    </location>
</feature>
<evidence type="ECO:0000313" key="12">
    <source>
        <dbReference type="Proteomes" id="UP000016587"/>
    </source>
</evidence>
<feature type="domain" description="Flagellar hook protein FlgE/F/G-like D1" evidence="10">
    <location>
        <begin position="89"/>
        <end position="143"/>
    </location>
</feature>
<dbReference type="eggNOG" id="COG1749">
    <property type="taxonomic scope" value="Bacteria"/>
</dbReference>
<evidence type="ECO:0000259" key="7">
    <source>
        <dbReference type="Pfam" id="PF00460"/>
    </source>
</evidence>
<evidence type="ECO:0000259" key="8">
    <source>
        <dbReference type="Pfam" id="PF06429"/>
    </source>
</evidence>
<organism evidence="11 12">
    <name type="scientific">Megalodesulfovibrio gigas (strain ATCC 19364 / DSM 1382 / NCIMB 9332 / VKM B-1759)</name>
    <name type="common">Desulfovibrio gigas</name>
    <dbReference type="NCBI Taxonomy" id="1121448"/>
    <lineage>
        <taxon>Bacteria</taxon>
        <taxon>Pseudomonadati</taxon>
        <taxon>Thermodesulfobacteriota</taxon>
        <taxon>Desulfovibrionia</taxon>
        <taxon>Desulfovibrionales</taxon>
        <taxon>Desulfovibrionaceae</taxon>
        <taxon>Megalodesulfovibrio</taxon>
    </lineage>
</organism>
<dbReference type="PROSITE" id="PS00588">
    <property type="entry name" value="FLAGELLA_BB_ROD"/>
    <property type="match status" value="1"/>
</dbReference>
<evidence type="ECO:0000259" key="10">
    <source>
        <dbReference type="Pfam" id="PF22692"/>
    </source>
</evidence>
<keyword evidence="12" id="KW-1185">Reference proteome</keyword>
<dbReference type="NCBIfam" id="TIGR03506">
    <property type="entry name" value="FlgEFG_subfam"/>
    <property type="match status" value="1"/>
</dbReference>
<keyword evidence="11" id="KW-0966">Cell projection</keyword>
<protein>
    <recommendedName>
        <fullName evidence="3 5">Flagellar hook protein FlgE</fullName>
    </recommendedName>
</protein>
<keyword evidence="11" id="KW-0282">Flagellum</keyword>
<dbReference type="AlphaFoldDB" id="T2G789"/>
<feature type="domain" description="Flagellar basal-body/hook protein C-terminal" evidence="8">
    <location>
        <begin position="516"/>
        <end position="557"/>
    </location>
</feature>
<comment type="subcellular location">
    <subcellularLocation>
        <location evidence="1 5">Bacterial flagellum basal body</location>
    </subcellularLocation>
</comment>
<dbReference type="InterPro" id="IPR019776">
    <property type="entry name" value="Flagellar_basal_body_rod_CS"/>
</dbReference>
<dbReference type="InterPro" id="IPR010930">
    <property type="entry name" value="Flg_bb/hook_C_dom"/>
</dbReference>
<dbReference type="RefSeq" id="WP_021758622.1">
    <property type="nucleotide sequence ID" value="NC_022444.1"/>
</dbReference>
<feature type="region of interest" description="Disordered" evidence="6">
    <location>
        <begin position="409"/>
        <end position="430"/>
    </location>
</feature>
<evidence type="ECO:0000256" key="6">
    <source>
        <dbReference type="SAM" id="MobiDB-lite"/>
    </source>
</evidence>
<evidence type="ECO:0000259" key="9">
    <source>
        <dbReference type="Pfam" id="PF07559"/>
    </source>
</evidence>
<dbReference type="KEGG" id="dgg:DGI_0112"/>
<dbReference type="GO" id="GO:0009424">
    <property type="term" value="C:bacterial-type flagellum hook"/>
    <property type="evidence" value="ECO:0007669"/>
    <property type="project" value="TreeGrafter"/>
</dbReference>
<dbReference type="Pfam" id="PF06429">
    <property type="entry name" value="Flg_bbr_C"/>
    <property type="match status" value="1"/>
</dbReference>
<reference evidence="12" key="2">
    <citation type="submission" date="2013-07" db="EMBL/GenBank/DDBJ databases">
        <authorList>
            <person name="Morais-Silva F.O."/>
            <person name="Rezende A.M."/>
            <person name="Pimentel C."/>
            <person name="Resende D.M."/>
            <person name="Santos C.I."/>
            <person name="Clemente C."/>
            <person name="de Oliveira L.M."/>
            <person name="da Silva S.M."/>
            <person name="Costa D.A."/>
            <person name="Varela-Raposo A."/>
            <person name="Horacio E.C.A."/>
            <person name="Matos M."/>
            <person name="Flores O."/>
            <person name="Ruiz J.C."/>
            <person name="Rodrigues-Pousada C."/>
        </authorList>
    </citation>
    <scope>NUCLEOTIDE SEQUENCE [LARGE SCALE GENOMIC DNA]</scope>
    <source>
        <strain evidence="12">ATCC 19364 / DSM 1382 / NCIMB 9332 / VKM B-1759</strain>
    </source>
</reference>
<dbReference type="InterPro" id="IPR053967">
    <property type="entry name" value="LlgE_F_G-like_D1"/>
</dbReference>
<keyword evidence="11" id="KW-0969">Cilium</keyword>
<dbReference type="Pfam" id="PF07559">
    <property type="entry name" value="FlgE_D2"/>
    <property type="match status" value="1"/>
</dbReference>
<comment type="function">
    <text evidence="5">A flexible structure which links the flagellar filament to the drive apparatus in the basal body.</text>
</comment>
<dbReference type="InterPro" id="IPR001444">
    <property type="entry name" value="Flag_bb_rod_N"/>
</dbReference>
<dbReference type="OrthoDB" id="9804559at2"/>
<dbReference type="Pfam" id="PF00460">
    <property type="entry name" value="Flg_bb_rod"/>
    <property type="match status" value="1"/>
</dbReference>
<dbReference type="Gene3D" id="2.60.98.20">
    <property type="entry name" value="Flagellar hook protein FlgE"/>
    <property type="match status" value="1"/>
</dbReference>
<dbReference type="GO" id="GO:0071978">
    <property type="term" value="P:bacterial-type flagellum-dependent swarming motility"/>
    <property type="evidence" value="ECO:0007669"/>
    <property type="project" value="TreeGrafter"/>
</dbReference>
<evidence type="ECO:0000256" key="5">
    <source>
        <dbReference type="RuleBase" id="RU362116"/>
    </source>
</evidence>